<sequence length="315" mass="35745">MSKWSKKRKWLTILLSVFGAFFIGISIYAYTLYSSVERTIESIHEPIERVVSEKRVEEVQFEEQDPISVLILGVDERKNDRGRSDTMIVMTVNPSTKSMQMVSIPRDTRTEIIGRGFDDKINHAYAFGGVEMAMDTVENFLDIPIDYFVKVNMEGFQDIVDAVGGVTVNNGFAFDYSGYTFNEGEITLDGKKALAYSRMRYEDPRGDFGRQDRQKQIIQAVIEEGASFSSISKFDDMLSIIGQNVKTNLTLSEMFDIQKNYKDARHSLEKLQVSGSGQKINGIYYLIVPEETRIGLSTKLKEHLNVNNSAVTKKN</sequence>
<reference evidence="13" key="1">
    <citation type="submission" date="2016-10" db="EMBL/GenBank/DDBJ databases">
        <authorList>
            <person name="Varghese N."/>
            <person name="Submissions S."/>
        </authorList>
    </citation>
    <scope>NUCLEOTIDE SEQUENCE [LARGE SCALE GENOMIC DNA]</scope>
    <source>
        <strain evidence="13">IBRC-M10078</strain>
    </source>
</reference>
<keyword evidence="3 9" id="KW-0808">Transferase</keyword>
<dbReference type="InterPro" id="IPR004474">
    <property type="entry name" value="LytR_CpsA_psr"/>
</dbReference>
<feature type="topological domain" description="Extracellular" evidence="9">
    <location>
        <begin position="31"/>
        <end position="315"/>
    </location>
</feature>
<evidence type="ECO:0000256" key="7">
    <source>
        <dbReference type="ARBA" id="ARBA00023136"/>
    </source>
</evidence>
<evidence type="ECO:0000256" key="9">
    <source>
        <dbReference type="HAMAP-Rule" id="MF_01140"/>
    </source>
</evidence>
<dbReference type="STRING" id="930152.SAMN05216565_11717"/>
<name>A0A1H0WW02_9BACI</name>
<dbReference type="HAMAP" id="MF_01140">
    <property type="entry name" value="TagU_transferase"/>
    <property type="match status" value="1"/>
</dbReference>
<gene>
    <name evidence="9" type="primary">tagU</name>
    <name evidence="12" type="ORF">SAMN05216565_11717</name>
</gene>
<keyword evidence="13" id="KW-1185">Reference proteome</keyword>
<comment type="function">
    <text evidence="9">May catalyze the final step in cell wall teichoic acid biosynthesis, the transfer of the anionic cell wall polymers (APs) from their lipid-linked precursor to the cell wall peptidoglycan (PG).</text>
</comment>
<keyword evidence="2 9" id="KW-1003">Cell membrane</keyword>
<evidence type="ECO:0000256" key="6">
    <source>
        <dbReference type="ARBA" id="ARBA00022989"/>
    </source>
</evidence>
<dbReference type="NCBIfam" id="NF006897">
    <property type="entry name" value="PRK09379.1"/>
    <property type="match status" value="1"/>
</dbReference>
<evidence type="ECO:0000256" key="1">
    <source>
        <dbReference type="ARBA" id="ARBA00006068"/>
    </source>
</evidence>
<comment type="similarity">
    <text evidence="1 9">Belongs to the LytR/CpsA/Psr (LCP) family.</text>
</comment>
<evidence type="ECO:0000256" key="4">
    <source>
        <dbReference type="ARBA" id="ARBA00022692"/>
    </source>
</evidence>
<dbReference type="Gene3D" id="3.40.630.190">
    <property type="entry name" value="LCP protein"/>
    <property type="match status" value="1"/>
</dbReference>
<dbReference type="GO" id="GO:0016780">
    <property type="term" value="F:phosphotransferase activity, for other substituted phosphate groups"/>
    <property type="evidence" value="ECO:0007669"/>
    <property type="project" value="UniProtKB-UniRule"/>
</dbReference>
<organism evidence="12 13">
    <name type="scientific">Litchfieldia salsa</name>
    <dbReference type="NCBI Taxonomy" id="930152"/>
    <lineage>
        <taxon>Bacteria</taxon>
        <taxon>Bacillati</taxon>
        <taxon>Bacillota</taxon>
        <taxon>Bacilli</taxon>
        <taxon>Bacillales</taxon>
        <taxon>Bacillaceae</taxon>
        <taxon>Litchfieldia</taxon>
    </lineage>
</organism>
<proteinExistence type="inferred from homology"/>
<keyword evidence="6 9" id="KW-1133">Transmembrane helix</keyword>
<evidence type="ECO:0000256" key="2">
    <source>
        <dbReference type="ARBA" id="ARBA00022475"/>
    </source>
</evidence>
<dbReference type="PANTHER" id="PTHR33392">
    <property type="entry name" value="POLYISOPRENYL-TEICHOIC ACID--PEPTIDOGLYCAN TEICHOIC ACID TRANSFERASE TAGU"/>
    <property type="match status" value="1"/>
</dbReference>
<feature type="domain" description="Cell envelope-related transcriptional attenuator" evidence="11">
    <location>
        <begin position="83"/>
        <end position="224"/>
    </location>
</feature>
<comment type="subcellular location">
    <subcellularLocation>
        <location evidence="9">Cell membrane</location>
        <topology evidence="9">Single-pass type II membrane protein</topology>
    </subcellularLocation>
</comment>
<dbReference type="PANTHER" id="PTHR33392:SF6">
    <property type="entry name" value="POLYISOPRENYL-TEICHOIC ACID--PEPTIDOGLYCAN TEICHOIC ACID TRANSFERASE TAGU"/>
    <property type="match status" value="1"/>
</dbReference>
<evidence type="ECO:0000313" key="13">
    <source>
        <dbReference type="Proteomes" id="UP000199159"/>
    </source>
</evidence>
<keyword evidence="8 9" id="KW-0961">Cell wall biogenesis/degradation</keyword>
<dbReference type="EMBL" id="FNJU01000017">
    <property type="protein sequence ID" value="SDP94837.1"/>
    <property type="molecule type" value="Genomic_DNA"/>
</dbReference>
<evidence type="ECO:0000256" key="10">
    <source>
        <dbReference type="SAM" id="Phobius"/>
    </source>
</evidence>
<accession>A0A1H0WW02</accession>
<evidence type="ECO:0000256" key="3">
    <source>
        <dbReference type="ARBA" id="ARBA00022679"/>
    </source>
</evidence>
<dbReference type="EC" id="2.7.8.-" evidence="9"/>
<dbReference type="InterPro" id="IPR050922">
    <property type="entry name" value="LytR/CpsA/Psr_CW_biosynth"/>
</dbReference>
<protein>
    <recommendedName>
        <fullName evidence="9">Polyisoprenyl-teichoic acid--peptidoglycan teichoic acid transferase TagU</fullName>
        <ecNumber evidence="9">2.7.8.-</ecNumber>
    </recommendedName>
</protein>
<feature type="topological domain" description="Cytoplasmic" evidence="9">
    <location>
        <begin position="1"/>
        <end position="9"/>
    </location>
</feature>
<dbReference type="GO" id="GO:0005886">
    <property type="term" value="C:plasma membrane"/>
    <property type="evidence" value="ECO:0007669"/>
    <property type="project" value="UniProtKB-SubCell"/>
</dbReference>
<dbReference type="Proteomes" id="UP000199159">
    <property type="component" value="Unassembled WGS sequence"/>
</dbReference>
<keyword evidence="5 9" id="KW-0735">Signal-anchor</keyword>
<dbReference type="Pfam" id="PF03816">
    <property type="entry name" value="LytR_cpsA_psr"/>
    <property type="match status" value="1"/>
</dbReference>
<keyword evidence="4 9" id="KW-0812">Transmembrane</keyword>
<keyword evidence="7 9" id="KW-0472">Membrane</keyword>
<dbReference type="InterPro" id="IPR023734">
    <property type="entry name" value="TagU"/>
</dbReference>
<dbReference type="NCBIfam" id="TIGR00350">
    <property type="entry name" value="lytR_cpsA_psr"/>
    <property type="match status" value="1"/>
</dbReference>
<evidence type="ECO:0000313" key="12">
    <source>
        <dbReference type="EMBL" id="SDP94837.1"/>
    </source>
</evidence>
<evidence type="ECO:0000256" key="5">
    <source>
        <dbReference type="ARBA" id="ARBA00022968"/>
    </source>
</evidence>
<dbReference type="AlphaFoldDB" id="A0A1H0WW02"/>
<comment type="pathway">
    <text evidence="9">Cell wall biogenesis.</text>
</comment>
<evidence type="ECO:0000259" key="11">
    <source>
        <dbReference type="Pfam" id="PF03816"/>
    </source>
</evidence>
<feature type="transmembrane region" description="Helical" evidence="10">
    <location>
        <begin position="12"/>
        <end position="33"/>
    </location>
</feature>
<evidence type="ECO:0000256" key="8">
    <source>
        <dbReference type="ARBA" id="ARBA00023316"/>
    </source>
</evidence>
<dbReference type="GO" id="GO:0070726">
    <property type="term" value="P:cell wall assembly"/>
    <property type="evidence" value="ECO:0007669"/>
    <property type="project" value="UniProtKB-UniRule"/>
</dbReference>